<organism evidence="2 3">
    <name type="scientific">Kocuria subflava</name>
    <dbReference type="NCBI Taxonomy" id="1736139"/>
    <lineage>
        <taxon>Bacteria</taxon>
        <taxon>Bacillati</taxon>
        <taxon>Actinomycetota</taxon>
        <taxon>Actinomycetes</taxon>
        <taxon>Micrococcales</taxon>
        <taxon>Micrococcaceae</taxon>
        <taxon>Kocuria</taxon>
    </lineage>
</organism>
<dbReference type="Pfam" id="PF03364">
    <property type="entry name" value="Polyketide_cyc"/>
    <property type="match status" value="1"/>
</dbReference>
<sequence length="91" mass="10140">MPHTHTQPAPGQSRPFHFQTRWQLPASAARVWEVLADVGAWPQWWPGVTNVTVLDSGNVPHGAGTRAQVQVVSPVGYRLRFTIHICDVEHP</sequence>
<dbReference type="InterPro" id="IPR023393">
    <property type="entry name" value="START-like_dom_sf"/>
</dbReference>
<name>A0A846TYB1_9MICC</name>
<proteinExistence type="predicted"/>
<evidence type="ECO:0000313" key="2">
    <source>
        <dbReference type="EMBL" id="NKE09275.1"/>
    </source>
</evidence>
<evidence type="ECO:0000313" key="3">
    <source>
        <dbReference type="Proteomes" id="UP000521379"/>
    </source>
</evidence>
<accession>A0A846TYB1</accession>
<gene>
    <name evidence="2" type="ORF">GTW58_04825</name>
</gene>
<dbReference type="Proteomes" id="UP000521379">
    <property type="component" value="Unassembled WGS sequence"/>
</dbReference>
<reference evidence="2 3" key="1">
    <citation type="submission" date="2020-02" db="EMBL/GenBank/DDBJ databases">
        <authorList>
            <person name="Sun Q."/>
        </authorList>
    </citation>
    <scope>NUCLEOTIDE SEQUENCE [LARGE SCALE GENOMIC DNA]</scope>
    <source>
        <strain evidence="2 3">YIM 13062</strain>
    </source>
</reference>
<dbReference type="AlphaFoldDB" id="A0A846TYB1"/>
<dbReference type="SUPFAM" id="SSF55961">
    <property type="entry name" value="Bet v1-like"/>
    <property type="match status" value="1"/>
</dbReference>
<dbReference type="InterPro" id="IPR005031">
    <property type="entry name" value="COQ10_START"/>
</dbReference>
<feature type="domain" description="Coenzyme Q-binding protein COQ10 START" evidence="1">
    <location>
        <begin position="24"/>
        <end position="86"/>
    </location>
</feature>
<protein>
    <recommendedName>
        <fullName evidence="1">Coenzyme Q-binding protein COQ10 START domain-containing protein</fullName>
    </recommendedName>
</protein>
<comment type="caution">
    <text evidence="2">The sequence shown here is derived from an EMBL/GenBank/DDBJ whole genome shotgun (WGS) entry which is preliminary data.</text>
</comment>
<keyword evidence="3" id="KW-1185">Reference proteome</keyword>
<evidence type="ECO:0000259" key="1">
    <source>
        <dbReference type="Pfam" id="PF03364"/>
    </source>
</evidence>
<dbReference type="EMBL" id="JAAVUN010000006">
    <property type="protein sequence ID" value="NKE09275.1"/>
    <property type="molecule type" value="Genomic_DNA"/>
</dbReference>
<dbReference type="Gene3D" id="3.30.530.20">
    <property type="match status" value="1"/>
</dbReference>
<dbReference type="RefSeq" id="WP_119933312.1">
    <property type="nucleotide sequence ID" value="NZ_JAAVUN010000006.1"/>
</dbReference>